<evidence type="ECO:0000313" key="2">
    <source>
        <dbReference type="EMBL" id="KAF2651135.1"/>
    </source>
</evidence>
<reference evidence="2" key="1">
    <citation type="journal article" date="2020" name="Stud. Mycol.">
        <title>101 Dothideomycetes genomes: a test case for predicting lifestyles and emergence of pathogens.</title>
        <authorList>
            <person name="Haridas S."/>
            <person name="Albert R."/>
            <person name="Binder M."/>
            <person name="Bloem J."/>
            <person name="Labutti K."/>
            <person name="Salamov A."/>
            <person name="Andreopoulos B."/>
            <person name="Baker S."/>
            <person name="Barry K."/>
            <person name="Bills G."/>
            <person name="Bluhm B."/>
            <person name="Cannon C."/>
            <person name="Castanera R."/>
            <person name="Culley D."/>
            <person name="Daum C."/>
            <person name="Ezra D."/>
            <person name="Gonzalez J."/>
            <person name="Henrissat B."/>
            <person name="Kuo A."/>
            <person name="Liang C."/>
            <person name="Lipzen A."/>
            <person name="Lutzoni F."/>
            <person name="Magnuson J."/>
            <person name="Mondo S."/>
            <person name="Nolan M."/>
            <person name="Ohm R."/>
            <person name="Pangilinan J."/>
            <person name="Park H.-J."/>
            <person name="Ramirez L."/>
            <person name="Alfaro M."/>
            <person name="Sun H."/>
            <person name="Tritt A."/>
            <person name="Yoshinaga Y."/>
            <person name="Zwiers L.-H."/>
            <person name="Turgeon B."/>
            <person name="Goodwin S."/>
            <person name="Spatafora J."/>
            <person name="Crous P."/>
            <person name="Grigoriev I."/>
        </authorList>
    </citation>
    <scope>NUCLEOTIDE SEQUENCE</scope>
    <source>
        <strain evidence="2">CBS 122681</strain>
    </source>
</reference>
<accession>A0A6A6STQ9</accession>
<keyword evidence="3" id="KW-1185">Reference proteome</keyword>
<sequence length="173" mass="19501">MGIRTSLVPSIPSAHMICPPRLDRRHAPNSQKHMASASASLLHSSSHPILILILILSVPKTDVRVVAKYLREWMDATSGALTSSGTIRYDTIRYRCCCHTSCRQLLCRSRSCRTWGVVYTVLSHPVVSRRSQMGPRKNPCTMPKDMNNEREKNKRFRQTASQTPSNAARWIVG</sequence>
<name>A0A6A6STQ9_9PLEO</name>
<feature type="region of interest" description="Disordered" evidence="1">
    <location>
        <begin position="130"/>
        <end position="165"/>
    </location>
</feature>
<dbReference type="AlphaFoldDB" id="A0A6A6STQ9"/>
<gene>
    <name evidence="2" type="ORF">K491DRAFT_104435</name>
</gene>
<protein>
    <submittedName>
        <fullName evidence="2">Uncharacterized protein</fullName>
    </submittedName>
</protein>
<dbReference type="Proteomes" id="UP000799324">
    <property type="component" value="Unassembled WGS sequence"/>
</dbReference>
<evidence type="ECO:0000313" key="3">
    <source>
        <dbReference type="Proteomes" id="UP000799324"/>
    </source>
</evidence>
<organism evidence="2 3">
    <name type="scientific">Lophiostoma macrostomum CBS 122681</name>
    <dbReference type="NCBI Taxonomy" id="1314788"/>
    <lineage>
        <taxon>Eukaryota</taxon>
        <taxon>Fungi</taxon>
        <taxon>Dikarya</taxon>
        <taxon>Ascomycota</taxon>
        <taxon>Pezizomycotina</taxon>
        <taxon>Dothideomycetes</taxon>
        <taxon>Pleosporomycetidae</taxon>
        <taxon>Pleosporales</taxon>
        <taxon>Lophiostomataceae</taxon>
        <taxon>Lophiostoma</taxon>
    </lineage>
</organism>
<dbReference type="EMBL" id="MU004434">
    <property type="protein sequence ID" value="KAF2651135.1"/>
    <property type="molecule type" value="Genomic_DNA"/>
</dbReference>
<proteinExistence type="predicted"/>
<evidence type="ECO:0000256" key="1">
    <source>
        <dbReference type="SAM" id="MobiDB-lite"/>
    </source>
</evidence>